<sequence>MKKKFISCMAVMVILCMAATGMVQAGDDAVFLSTGSAEYRFAVHEESRIPVSITNNMGQDLPGIIHVSIRDPVTGEYVYSQSKQITAFSGEEQYYLSAGNFGEEQNIIVDISFEYGTGPVYRSELKGIGLSFTDEQLPEEESKEERPDTTPITSTSGIKSEDTSMDTSSYQPYAADGEVHAVEEHADADALRRTLLEEQIEREILKNALRSAIKDDILFQGVNSSLYDQNFSRLSLAVTAQGNTSGAFSSIYRDTSDETVSLSGTVNEGRIINIFENTTAAIALPGMFTDNETFRRAVSAIVSEGFVRTGTEMNTSTHYSDVKVRYDKGIYHAEIRAESIDGNVTAVDLKKDDILPFYILPLLILVFASLNALIVYAYYMMKPGDTETAEPDTTGQIRSPEDEMDLLRSAELLFANGKKKEAVSLAVRALRMHISSDQGAGNEISDRECREYLLANQDSEKREQALTILQMTEMQRFAEENVTEEQFRALIDVIKRLI</sequence>
<name>A0A9X9S2X1_METOG</name>
<dbReference type="KEGG" id="mou:OU421_08720"/>
<keyword evidence="4" id="KW-1185">Reference proteome</keyword>
<gene>
    <name evidence="3" type="ORF">OU421_08720</name>
</gene>
<evidence type="ECO:0000256" key="2">
    <source>
        <dbReference type="SAM" id="Phobius"/>
    </source>
</evidence>
<feature type="transmembrane region" description="Helical" evidence="2">
    <location>
        <begin position="357"/>
        <end position="379"/>
    </location>
</feature>
<evidence type="ECO:0000313" key="3">
    <source>
        <dbReference type="EMBL" id="WAI00510.1"/>
    </source>
</evidence>
<keyword evidence="2" id="KW-1133">Transmembrane helix</keyword>
<evidence type="ECO:0000256" key="1">
    <source>
        <dbReference type="SAM" id="MobiDB-lite"/>
    </source>
</evidence>
<keyword evidence="2" id="KW-0812">Transmembrane</keyword>
<dbReference type="Proteomes" id="UP001163096">
    <property type="component" value="Chromosome"/>
</dbReference>
<dbReference type="AlphaFoldDB" id="A0A9X9S2X1"/>
<accession>A0A9X9S2X1</accession>
<dbReference type="RefSeq" id="WP_268185709.1">
    <property type="nucleotide sequence ID" value="NZ_CP113361.1"/>
</dbReference>
<reference evidence="3" key="1">
    <citation type="submission" date="2022-11" db="EMBL/GenBank/DDBJ databases">
        <title>Complete genome sequence of Methanogenium organophilum DSM 3596.</title>
        <authorList>
            <person name="Chen S.-C."/>
            <person name="Lai S.-J."/>
            <person name="You Y.-T."/>
        </authorList>
    </citation>
    <scope>NUCLEOTIDE SEQUENCE</scope>
    <source>
        <strain evidence="3">DSM 3596</strain>
    </source>
</reference>
<dbReference type="GeneID" id="76835180"/>
<dbReference type="EMBL" id="CP113361">
    <property type="protein sequence ID" value="WAI00510.1"/>
    <property type="molecule type" value="Genomic_DNA"/>
</dbReference>
<feature type="region of interest" description="Disordered" evidence="1">
    <location>
        <begin position="134"/>
        <end position="168"/>
    </location>
</feature>
<keyword evidence="2" id="KW-0472">Membrane</keyword>
<protein>
    <submittedName>
        <fullName evidence="3">Uncharacterized protein</fullName>
    </submittedName>
</protein>
<evidence type="ECO:0000313" key="4">
    <source>
        <dbReference type="Proteomes" id="UP001163096"/>
    </source>
</evidence>
<organism evidence="3 4">
    <name type="scientific">Methanogenium organophilum</name>
    <dbReference type="NCBI Taxonomy" id="2199"/>
    <lineage>
        <taxon>Archaea</taxon>
        <taxon>Methanobacteriati</taxon>
        <taxon>Methanobacteriota</taxon>
        <taxon>Stenosarchaea group</taxon>
        <taxon>Methanomicrobia</taxon>
        <taxon>Methanomicrobiales</taxon>
        <taxon>Methanomicrobiaceae</taxon>
        <taxon>Methanogenium</taxon>
    </lineage>
</organism>
<proteinExistence type="predicted"/>